<dbReference type="AlphaFoldDB" id="A0A9E6ZI70"/>
<reference evidence="2" key="1">
    <citation type="journal article" date="2022" name="G3 (Bethesda)">
        <title>Unveiling the complete genome sequence of Alicyclobacillus acidoterrestris DSM 3922T, a taint-producing strain.</title>
        <authorList>
            <person name="Leonardo I.C."/>
            <person name="Barreto Crespo M.T."/>
            <person name="Gaspar F.B."/>
        </authorList>
    </citation>
    <scope>NUCLEOTIDE SEQUENCE [LARGE SCALE GENOMIC DNA]</scope>
    <source>
        <strain evidence="2">DSM 3922</strain>
    </source>
</reference>
<sequence length="199" mass="21015">MATTFQQVASACNGDDTCFVNNSDIQSWASTTSRNAELPRDLILAQWIFEGAPKPNDTCTLCNNPGNVEHGTFSGCGSTYSTASCPSYPSLGYQSTGLAGAEMMAAVLNARFCSVKNAYLNSVGLTSGGTKLYNYARSAGWEELAAQTYDAAYALGNSGWASSQYTSNYIGASPASSVPGSGLIYMIHMHNLAQYDQIG</sequence>
<dbReference type="Proteomes" id="UP000829401">
    <property type="component" value="Chromosome"/>
</dbReference>
<accession>A0A9E6ZI70</accession>
<keyword evidence="2" id="KW-1185">Reference proteome</keyword>
<evidence type="ECO:0000313" key="1">
    <source>
        <dbReference type="EMBL" id="UNO49438.1"/>
    </source>
</evidence>
<name>A0A9E6ZI70_ALIAG</name>
<dbReference type="KEGG" id="aaco:K1I37_02485"/>
<gene>
    <name evidence="1" type="ORF">K1I37_02485</name>
</gene>
<dbReference type="EMBL" id="CP080467">
    <property type="protein sequence ID" value="UNO49438.1"/>
    <property type="molecule type" value="Genomic_DNA"/>
</dbReference>
<protein>
    <submittedName>
        <fullName evidence="1">Uncharacterized protein</fullName>
    </submittedName>
</protein>
<evidence type="ECO:0000313" key="2">
    <source>
        <dbReference type="Proteomes" id="UP000829401"/>
    </source>
</evidence>
<organism evidence="1 2">
    <name type="scientific">Alicyclobacillus acidoterrestris (strain ATCC 49025 / DSM 3922 / CIP 106132 / NCIMB 13137 / GD3B)</name>
    <dbReference type="NCBI Taxonomy" id="1356854"/>
    <lineage>
        <taxon>Bacteria</taxon>
        <taxon>Bacillati</taxon>
        <taxon>Bacillota</taxon>
        <taxon>Bacilli</taxon>
        <taxon>Bacillales</taxon>
        <taxon>Alicyclobacillaceae</taxon>
        <taxon>Alicyclobacillus</taxon>
    </lineage>
</organism>
<dbReference type="OrthoDB" id="9986133at2"/>
<dbReference type="RefSeq" id="WP_152498888.1">
    <property type="nucleotide sequence ID" value="NZ_AURB01000202.1"/>
</dbReference>
<proteinExistence type="predicted"/>